<evidence type="ECO:0000313" key="6">
    <source>
        <dbReference type="Proteomes" id="UP000694427"/>
    </source>
</evidence>
<dbReference type="Proteomes" id="UP000694427">
    <property type="component" value="Unplaced"/>
</dbReference>
<comment type="similarity">
    <text evidence="1">Belongs to the protein kinase superfamily. ADCK protein kinase family.</text>
</comment>
<reference evidence="5" key="1">
    <citation type="submission" date="2025-08" db="UniProtKB">
        <authorList>
            <consortium name="Ensembl"/>
        </authorList>
    </citation>
    <scope>IDENTIFICATION</scope>
</reference>
<dbReference type="PANTHER" id="PTHR43173:SF19">
    <property type="entry name" value="AARF DOMAIN-CONTAINING PROTEIN KINASE 1"/>
    <property type="match status" value="1"/>
</dbReference>
<evidence type="ECO:0000256" key="2">
    <source>
        <dbReference type="ARBA" id="ARBA00040082"/>
    </source>
</evidence>
<organism evidence="5 6">
    <name type="scientific">Cyprinus carpio</name>
    <name type="common">Common carp</name>
    <dbReference type="NCBI Taxonomy" id="7962"/>
    <lineage>
        <taxon>Eukaryota</taxon>
        <taxon>Metazoa</taxon>
        <taxon>Chordata</taxon>
        <taxon>Craniata</taxon>
        <taxon>Vertebrata</taxon>
        <taxon>Euteleostomi</taxon>
        <taxon>Actinopterygii</taxon>
        <taxon>Neopterygii</taxon>
        <taxon>Teleostei</taxon>
        <taxon>Ostariophysi</taxon>
        <taxon>Cypriniformes</taxon>
        <taxon>Cyprinidae</taxon>
        <taxon>Cyprininae</taxon>
        <taxon>Cyprinus</taxon>
    </lineage>
</organism>
<dbReference type="InterPro" id="IPR004147">
    <property type="entry name" value="ABC1_dom"/>
</dbReference>
<dbReference type="Pfam" id="PF03109">
    <property type="entry name" value="ABC1"/>
    <property type="match status" value="1"/>
</dbReference>
<dbReference type="Ensembl" id="ENSCCRT00010043106.1">
    <property type="protein sequence ID" value="ENSCCRP00010039247.1"/>
    <property type="gene ID" value="ENSCCRG00010016756.1"/>
</dbReference>
<name>A0A8C1JZG5_CYPCA</name>
<dbReference type="PANTHER" id="PTHR43173">
    <property type="entry name" value="ABC1 FAMILY PROTEIN"/>
    <property type="match status" value="1"/>
</dbReference>
<evidence type="ECO:0000256" key="1">
    <source>
        <dbReference type="ARBA" id="ARBA00009670"/>
    </source>
</evidence>
<dbReference type="InterPro" id="IPR051130">
    <property type="entry name" value="Mito_struct-func_regulator"/>
</dbReference>
<evidence type="ECO:0000256" key="3">
    <source>
        <dbReference type="ARBA" id="ARBA00045626"/>
    </source>
</evidence>
<dbReference type="GO" id="GO:0005743">
    <property type="term" value="C:mitochondrial inner membrane"/>
    <property type="evidence" value="ECO:0007669"/>
    <property type="project" value="TreeGrafter"/>
</dbReference>
<dbReference type="InterPro" id="IPR011009">
    <property type="entry name" value="Kinase-like_dom_sf"/>
</dbReference>
<evidence type="ECO:0000313" key="5">
    <source>
        <dbReference type="Ensembl" id="ENSCCRP00010039247.1"/>
    </source>
</evidence>
<reference evidence="5" key="2">
    <citation type="submission" date="2025-09" db="UniProtKB">
        <authorList>
            <consortium name="Ensembl"/>
        </authorList>
    </citation>
    <scope>IDENTIFICATION</scope>
</reference>
<sequence length="356" mass="41288">MPGNNSSAISIAVSQRPFEQLRQVHRRSAERLQDLCCSNRGTFIKVGQHLGALDYLLPEGYTSTMKVLHSRAPQSSMEEIRPVIREDLGKELSDLFIQFEKKPQGAASLAQVQKVVLPDGRTVAVKVQHPKVQHKSSKNIVVMEFLLQVVHWLFPDFSFMWLVEETKKNMPLELDFLNEGRNAEKIADMLKQFKFLKIPKIHWDLSTKRILTMDYAEGGQVNDRKYMRRNGININKDVDIRTNVALYLPQISELLNRIPRQMLLPLKTNNLLRGIETILQTRASSSSFINISRCCTRAIARHKRSKIKSRTRRLQISLSQYWSLCQIDLFELMMWLRSSTLARWVCYLLNFLPYSN</sequence>
<protein>
    <recommendedName>
        <fullName evidence="2">AarF domain-containing protein kinase 1</fullName>
    </recommendedName>
</protein>
<dbReference type="AlphaFoldDB" id="A0A8C1JZG5"/>
<dbReference type="GO" id="GO:0007005">
    <property type="term" value="P:mitochondrion organization"/>
    <property type="evidence" value="ECO:0007669"/>
    <property type="project" value="TreeGrafter"/>
</dbReference>
<feature type="domain" description="ABC1 atypical kinase-like" evidence="4">
    <location>
        <begin position="68"/>
        <end position="235"/>
    </location>
</feature>
<dbReference type="GO" id="GO:0055088">
    <property type="term" value="P:lipid homeostasis"/>
    <property type="evidence" value="ECO:0007669"/>
    <property type="project" value="TreeGrafter"/>
</dbReference>
<keyword evidence="6" id="KW-1185">Reference proteome</keyword>
<evidence type="ECO:0000259" key="4">
    <source>
        <dbReference type="Pfam" id="PF03109"/>
    </source>
</evidence>
<dbReference type="SUPFAM" id="SSF56112">
    <property type="entry name" value="Protein kinase-like (PK-like)"/>
    <property type="match status" value="1"/>
</dbReference>
<proteinExistence type="inferred from homology"/>
<comment type="function">
    <text evidence="3">Appears to be essential for maintaining mitochondrial cristae formation and mitochondrial function by acting via YME1L1 in a kinase-independent manner to regulate essential mitochondrial structural proteins OPA1 and IMMT. The action of this enzyme is not yet clear. It is not known if it has protein kinase activity and what type of substrate it would phosphorylate (Ser, Thr or Tyr).</text>
</comment>
<accession>A0A8C1JZG5</accession>